<organism evidence="1 2">
    <name type="scientific">Ovis ammon polii x Ovis aries</name>
    <dbReference type="NCBI Taxonomy" id="2918886"/>
    <lineage>
        <taxon>Eukaryota</taxon>
        <taxon>Metazoa</taxon>
        <taxon>Chordata</taxon>
        <taxon>Craniata</taxon>
        <taxon>Vertebrata</taxon>
        <taxon>Euteleostomi</taxon>
        <taxon>Mammalia</taxon>
        <taxon>Eutheria</taxon>
        <taxon>Laurasiatheria</taxon>
        <taxon>Artiodactyla</taxon>
        <taxon>Ruminantia</taxon>
        <taxon>Pecora</taxon>
        <taxon>Bovidae</taxon>
        <taxon>Caprinae</taxon>
        <taxon>Ovis</taxon>
    </lineage>
</organism>
<accession>A0ACB9V7T7</accession>
<sequence length="132" mass="14131">MPARAWLQASRASLLCPAGREQLGPGERESPGVGLSRGGGISSCPLSERGDPRPSRSSRAPSLQAAAYGRLPVAVRAAAPRQPAETRFGVDPLRVSRVVRLQPLMYPRLPGPLERELQKAREGAGDIWSGRD</sequence>
<gene>
    <name evidence="1" type="ORF">MJG53_003796</name>
</gene>
<proteinExistence type="predicted"/>
<reference evidence="1" key="1">
    <citation type="submission" date="2022-03" db="EMBL/GenBank/DDBJ databases">
        <title>Genomic analyses of argali, domestic sheep and their hybrids provide insights into chromosomal evolution, heterosis and genetic basis of agronomic traits.</title>
        <authorList>
            <person name="Li M."/>
        </authorList>
    </citation>
    <scope>NUCLEOTIDE SEQUENCE</scope>
    <source>
        <strain evidence="1">F1 hybrid</strain>
    </source>
</reference>
<dbReference type="EMBL" id="CM043028">
    <property type="protein sequence ID" value="KAI4586009.1"/>
    <property type="molecule type" value="Genomic_DNA"/>
</dbReference>
<dbReference type="Proteomes" id="UP001057279">
    <property type="component" value="Linkage Group LG03"/>
</dbReference>
<evidence type="ECO:0000313" key="1">
    <source>
        <dbReference type="EMBL" id="KAI4586009.1"/>
    </source>
</evidence>
<protein>
    <submittedName>
        <fullName evidence="1">Uncharacterized protein</fullName>
    </submittedName>
</protein>
<keyword evidence="2" id="KW-1185">Reference proteome</keyword>
<evidence type="ECO:0000313" key="2">
    <source>
        <dbReference type="Proteomes" id="UP001057279"/>
    </source>
</evidence>
<comment type="caution">
    <text evidence="1">The sequence shown here is derived from an EMBL/GenBank/DDBJ whole genome shotgun (WGS) entry which is preliminary data.</text>
</comment>
<name>A0ACB9V7T7_9CETA</name>